<dbReference type="InterPro" id="IPR007730">
    <property type="entry name" value="SPOR-like_dom"/>
</dbReference>
<organism evidence="2 3">
    <name type="scientific">Rickettsia typhi str. TH1527</name>
    <dbReference type="NCBI Taxonomy" id="1003201"/>
    <lineage>
        <taxon>Bacteria</taxon>
        <taxon>Pseudomonadati</taxon>
        <taxon>Pseudomonadota</taxon>
        <taxon>Alphaproteobacteria</taxon>
        <taxon>Rickettsiales</taxon>
        <taxon>Rickettsiaceae</taxon>
        <taxon>Rickettsieae</taxon>
        <taxon>Rickettsia</taxon>
        <taxon>typhus group</taxon>
    </lineage>
</organism>
<feature type="domain" description="SPOR" evidence="1">
    <location>
        <begin position="132"/>
        <end position="215"/>
    </location>
</feature>
<dbReference type="Gene3D" id="3.30.70.1070">
    <property type="entry name" value="Sporulation related repeat"/>
    <property type="match status" value="1"/>
</dbReference>
<keyword evidence="3" id="KW-1185">Reference proteome</keyword>
<evidence type="ECO:0000313" key="3">
    <source>
        <dbReference type="Proteomes" id="UP000007581"/>
    </source>
</evidence>
<dbReference type="RefSeq" id="WP_011190539.1">
    <property type="nucleotide sequence ID" value="NC_017066.1"/>
</dbReference>
<name>A0ABM5MTZ2_RICTP</name>
<dbReference type="InterPro" id="IPR036680">
    <property type="entry name" value="SPOR-like_sf"/>
</dbReference>
<evidence type="ECO:0000313" key="2">
    <source>
        <dbReference type="EMBL" id="AFE53929.1"/>
    </source>
</evidence>
<dbReference type="PROSITE" id="PS51724">
    <property type="entry name" value="SPOR"/>
    <property type="match status" value="1"/>
</dbReference>
<dbReference type="Proteomes" id="UP000007581">
    <property type="component" value="Chromosome"/>
</dbReference>
<dbReference type="SUPFAM" id="SSF110997">
    <property type="entry name" value="Sporulation related repeat"/>
    <property type="match status" value="1"/>
</dbReference>
<dbReference type="Pfam" id="PF05036">
    <property type="entry name" value="SPOR"/>
    <property type="match status" value="1"/>
</dbReference>
<sequence length="215" mass="24142">MINNILCLICISGIYFGYQYYQNSKPVITIYPDDIPPKIRPSIIENNQITSVYSNIYNLIAKDTNIQTVKLLPDPEKPIIIDSSNQSQNDKTFDGMSNLMPLIESNNKNATDLNIIKLAKGIKNKVGNAQNCRSHTSYKVQLGSVKSEAEAMEEGAKIKKKFPKILQNVVITTKKVKYDDGKFYYLILAGEYSSLNQAQAVCKKLAHNQQSCVLK</sequence>
<reference evidence="2" key="1">
    <citation type="submission" date="2012-03" db="EMBL/GenBank/DDBJ databases">
        <authorList>
            <person name="Johnson S.L."/>
            <person name="Sims D."/>
            <person name="Han S."/>
            <person name="Bruce D.C."/>
            <person name="Dasch G.A."/>
        </authorList>
    </citation>
    <scope>NUCLEOTIDE SEQUENCE [LARGE SCALE GENOMIC DNA]</scope>
    <source>
        <strain evidence="2">TH1527</strain>
    </source>
</reference>
<evidence type="ECO:0000259" key="1">
    <source>
        <dbReference type="PROSITE" id="PS51724"/>
    </source>
</evidence>
<protein>
    <recommendedName>
        <fullName evidence="1">SPOR domain-containing protein</fullName>
    </recommendedName>
</protein>
<dbReference type="EMBL" id="CP003397">
    <property type="protein sequence ID" value="AFE53929.1"/>
    <property type="molecule type" value="Genomic_DNA"/>
</dbReference>
<accession>A0ABM5MTZ2</accession>
<gene>
    <name evidence="2" type="ORF">RTTH1527_00310</name>
</gene>
<proteinExistence type="predicted"/>